<reference evidence="5 6" key="1">
    <citation type="submission" date="2013-09" db="EMBL/GenBank/DDBJ databases">
        <title>Whole genome shotgun sequence of Novosphingobium tardaugens NBRC 16725.</title>
        <authorList>
            <person name="Isaki S."/>
            <person name="Hosoyama A."/>
            <person name="Tsuchikane K."/>
            <person name="Katsumata H."/>
            <person name="Ando Y."/>
            <person name="Yamazaki S."/>
            <person name="Fujita N."/>
        </authorList>
    </citation>
    <scope>NUCLEOTIDE SEQUENCE [LARGE SCALE GENOMIC DNA]</scope>
    <source>
        <strain evidence="5 6">NBRC 16725</strain>
    </source>
</reference>
<feature type="transmembrane region" description="Helical" evidence="1">
    <location>
        <begin position="6"/>
        <end position="24"/>
    </location>
</feature>
<feature type="domain" description="GGDEF" evidence="4">
    <location>
        <begin position="502"/>
        <end position="635"/>
    </location>
</feature>
<comment type="caution">
    <text evidence="5">The sequence shown here is derived from an EMBL/GenBank/DDBJ whole genome shotgun (WGS) entry which is preliminary data.</text>
</comment>
<dbReference type="PROSITE" id="PS50113">
    <property type="entry name" value="PAC"/>
    <property type="match status" value="1"/>
</dbReference>
<dbReference type="InterPro" id="IPR013655">
    <property type="entry name" value="PAS_fold_3"/>
</dbReference>
<dbReference type="InterPro" id="IPR000160">
    <property type="entry name" value="GGDEF_dom"/>
</dbReference>
<dbReference type="Pfam" id="PF00563">
    <property type="entry name" value="EAL"/>
    <property type="match status" value="1"/>
</dbReference>
<dbReference type="Proteomes" id="UP000016568">
    <property type="component" value="Unassembled WGS sequence"/>
</dbReference>
<dbReference type="RefSeq" id="WP_021689714.1">
    <property type="nucleotide sequence ID" value="NZ_BASZ01000004.1"/>
</dbReference>
<evidence type="ECO:0000259" key="3">
    <source>
        <dbReference type="PROSITE" id="PS50883"/>
    </source>
</evidence>
<dbReference type="PROSITE" id="PS50887">
    <property type="entry name" value="GGDEF"/>
    <property type="match status" value="1"/>
</dbReference>
<sequence>MVVSVVLTTVLLGVVFVAVAVWHASSSLKDLSSQLLTGSAKSTASLIESELQTRISLLEALIGPDPSVPISDAALERINRILMAQGSQVFRVTKDDPTDRLPPMPRMPKMPGNTYAQIAISDLYFDPRTGQPRIAITFPAFVKEGESGLLALSIAPETLLEGASWRSSEMGSLLFAVTDSKGRIIARSRNPGRYVGKMAPDWAKVVEARSDAGSFTAKTAEGAPIIFAFRKLKQTPGWVVVVGEPLDEFDARWMMPAYSVITANLLALFMGLLLAIWMVRLILNPIKALAAHGERVAAGEHDGSPPLPINSPVREFNTLQRSLLDAEDTLRRRASALTEALDVLAVSEQRYRALASAGTLAWFQADGKGNMTVMTGWRELTGMQEDEALEEWHRSVHPDDWPELQAARQYAIAHLTVMNVEFRIRSKDGRWCWVRSRSAPVLTADGELVEWVGLLEDVDERRQAQEKIRHLAHHDSLTGLCNRTYLQEQLPRLIEDARQRSANLAVYLIDIDKFKEVNDSGGHGAGDTLLISIARSLRRNAHAGLVARLGGDEFVVVKPDVGDDASAVAFGNQLQADFRRIPSSSTISGFATASIGYAIFPRDGTDVDHLLRHADMALYQSKNSRAGTTCGFTSAMADDLQHRLELEKDLFQAVTNRPEEIHVFYQPQFRSSDRKLVGYEALARWTHPRYGPIPPQTFVTIAEEIGIINALGELILRQACRDAIRWPDDVSLAVNLSAIEVSQIDLPSIINGILLSTGLRAHRLELEVTEGVLIRDRELALGVLRRLKAMGIKIAMDDFGTGYSSLEYLHVFPFDKVKIDRSFITEITDSPHANAIVRSIVSLGEVLHFQVIAEGVESERQISILNDIGCEYVQGFLLGHPVSIDATISAKYEDA</sequence>
<feature type="domain" description="EAL" evidence="3">
    <location>
        <begin position="643"/>
        <end position="895"/>
    </location>
</feature>
<dbReference type="Gene3D" id="3.30.450.20">
    <property type="entry name" value="PAS domain"/>
    <property type="match status" value="1"/>
</dbReference>
<dbReference type="eggNOG" id="COG5001">
    <property type="taxonomic scope" value="Bacteria"/>
</dbReference>
<dbReference type="InterPro" id="IPR001610">
    <property type="entry name" value="PAC"/>
</dbReference>
<dbReference type="Gene3D" id="6.10.340.10">
    <property type="match status" value="1"/>
</dbReference>
<proteinExistence type="predicted"/>
<evidence type="ECO:0000256" key="1">
    <source>
        <dbReference type="SAM" id="Phobius"/>
    </source>
</evidence>
<dbReference type="SMART" id="SM00086">
    <property type="entry name" value="PAC"/>
    <property type="match status" value="1"/>
</dbReference>
<gene>
    <name evidence="5" type="ORF">NT2_04_02190</name>
</gene>
<evidence type="ECO:0000259" key="2">
    <source>
        <dbReference type="PROSITE" id="PS50113"/>
    </source>
</evidence>
<keyword evidence="1" id="KW-0812">Transmembrane</keyword>
<dbReference type="InterPro" id="IPR000014">
    <property type="entry name" value="PAS"/>
</dbReference>
<dbReference type="InterPro" id="IPR000700">
    <property type="entry name" value="PAS-assoc_C"/>
</dbReference>
<dbReference type="AlphaFoldDB" id="U2YKK8"/>
<dbReference type="InterPro" id="IPR035965">
    <property type="entry name" value="PAS-like_dom_sf"/>
</dbReference>
<name>U2YKK8_9SPHN</name>
<dbReference type="InterPro" id="IPR035919">
    <property type="entry name" value="EAL_sf"/>
</dbReference>
<dbReference type="InterPro" id="IPR029787">
    <property type="entry name" value="Nucleotide_cyclase"/>
</dbReference>
<dbReference type="NCBIfam" id="TIGR00229">
    <property type="entry name" value="sensory_box"/>
    <property type="match status" value="1"/>
</dbReference>
<dbReference type="PANTHER" id="PTHR44757:SF10">
    <property type="entry name" value="MEMBRANE PROTEIN"/>
    <property type="match status" value="1"/>
</dbReference>
<dbReference type="InterPro" id="IPR001633">
    <property type="entry name" value="EAL_dom"/>
</dbReference>
<dbReference type="CDD" id="cd01948">
    <property type="entry name" value="EAL"/>
    <property type="match status" value="1"/>
</dbReference>
<evidence type="ECO:0000313" key="6">
    <source>
        <dbReference type="Proteomes" id="UP000016568"/>
    </source>
</evidence>
<dbReference type="SMART" id="SM00052">
    <property type="entry name" value="EAL"/>
    <property type="match status" value="1"/>
</dbReference>
<evidence type="ECO:0000313" key="5">
    <source>
        <dbReference type="EMBL" id="GAD48807.1"/>
    </source>
</evidence>
<dbReference type="InterPro" id="IPR043128">
    <property type="entry name" value="Rev_trsase/Diguanyl_cyclase"/>
</dbReference>
<dbReference type="CDD" id="cd00130">
    <property type="entry name" value="PAS"/>
    <property type="match status" value="1"/>
</dbReference>
<keyword evidence="1" id="KW-1133">Transmembrane helix</keyword>
<dbReference type="NCBIfam" id="TIGR00254">
    <property type="entry name" value="GGDEF"/>
    <property type="match status" value="1"/>
</dbReference>
<dbReference type="CDD" id="cd18774">
    <property type="entry name" value="PDC2_HK_sensor"/>
    <property type="match status" value="1"/>
</dbReference>
<dbReference type="Pfam" id="PF08447">
    <property type="entry name" value="PAS_3"/>
    <property type="match status" value="1"/>
</dbReference>
<evidence type="ECO:0008006" key="7">
    <source>
        <dbReference type="Google" id="ProtNLM"/>
    </source>
</evidence>
<feature type="domain" description="PAC" evidence="2">
    <location>
        <begin position="418"/>
        <end position="470"/>
    </location>
</feature>
<dbReference type="Gene3D" id="3.20.20.450">
    <property type="entry name" value="EAL domain"/>
    <property type="match status" value="1"/>
</dbReference>
<dbReference type="Pfam" id="PF00990">
    <property type="entry name" value="GGDEF"/>
    <property type="match status" value="1"/>
</dbReference>
<dbReference type="SUPFAM" id="SSF55073">
    <property type="entry name" value="Nucleotide cyclase"/>
    <property type="match status" value="1"/>
</dbReference>
<dbReference type="EMBL" id="BASZ01000004">
    <property type="protein sequence ID" value="GAD48807.1"/>
    <property type="molecule type" value="Genomic_DNA"/>
</dbReference>
<organism evidence="5 6">
    <name type="scientific">Caenibius tardaugens NBRC 16725</name>
    <dbReference type="NCBI Taxonomy" id="1219035"/>
    <lineage>
        <taxon>Bacteria</taxon>
        <taxon>Pseudomonadati</taxon>
        <taxon>Pseudomonadota</taxon>
        <taxon>Alphaproteobacteria</taxon>
        <taxon>Sphingomonadales</taxon>
        <taxon>Erythrobacteraceae</taxon>
        <taxon>Caenibius</taxon>
    </lineage>
</organism>
<dbReference type="PROSITE" id="PS50883">
    <property type="entry name" value="EAL"/>
    <property type="match status" value="1"/>
</dbReference>
<dbReference type="SUPFAM" id="SSF141868">
    <property type="entry name" value="EAL domain-like"/>
    <property type="match status" value="1"/>
</dbReference>
<keyword evidence="1" id="KW-0472">Membrane</keyword>
<accession>U2YKK8</accession>
<feature type="transmembrane region" description="Helical" evidence="1">
    <location>
        <begin position="257"/>
        <end position="279"/>
    </location>
</feature>
<evidence type="ECO:0000259" key="4">
    <source>
        <dbReference type="PROSITE" id="PS50887"/>
    </source>
</evidence>
<keyword evidence="6" id="KW-1185">Reference proteome</keyword>
<dbReference type="SMART" id="SM00267">
    <property type="entry name" value="GGDEF"/>
    <property type="match status" value="1"/>
</dbReference>
<dbReference type="Gene3D" id="3.30.70.270">
    <property type="match status" value="1"/>
</dbReference>
<dbReference type="SUPFAM" id="SSF55785">
    <property type="entry name" value="PYP-like sensor domain (PAS domain)"/>
    <property type="match status" value="1"/>
</dbReference>
<dbReference type="CDD" id="cd01949">
    <property type="entry name" value="GGDEF"/>
    <property type="match status" value="1"/>
</dbReference>
<dbReference type="InterPro" id="IPR052155">
    <property type="entry name" value="Biofilm_reg_signaling"/>
</dbReference>
<dbReference type="PANTHER" id="PTHR44757">
    <property type="entry name" value="DIGUANYLATE CYCLASE DGCP"/>
    <property type="match status" value="1"/>
</dbReference>
<protein>
    <recommendedName>
        <fullName evidence="7">Signaling protein</fullName>
    </recommendedName>
</protein>